<accession>A0ABV0JXL1</accession>
<evidence type="ECO:0000313" key="3">
    <source>
        <dbReference type="Proteomes" id="UP001482513"/>
    </source>
</evidence>
<keyword evidence="1" id="KW-0732">Signal</keyword>
<gene>
    <name evidence="2" type="ORF">NC992_00140</name>
</gene>
<proteinExistence type="predicted"/>
<dbReference type="PROSITE" id="PS51257">
    <property type="entry name" value="PROKAR_LIPOPROTEIN"/>
    <property type="match status" value="1"/>
</dbReference>
<evidence type="ECO:0000256" key="1">
    <source>
        <dbReference type="ARBA" id="ARBA00022729"/>
    </source>
</evidence>
<keyword evidence="3" id="KW-1185">Reference proteome</keyword>
<reference evidence="2 3" key="1">
    <citation type="submission" date="2022-04" db="EMBL/GenBank/DDBJ databases">
        <title>Positive selection, recombination, and allopatry shape intraspecific diversity of widespread and dominant cyanobacteria.</title>
        <authorList>
            <person name="Wei J."/>
            <person name="Shu W."/>
            <person name="Hu C."/>
        </authorList>
    </citation>
    <scope>NUCLEOTIDE SEQUENCE [LARGE SCALE GENOMIC DNA]</scope>
    <source>
        <strain evidence="2 3">DQ-A4</strain>
    </source>
</reference>
<dbReference type="Proteomes" id="UP001482513">
    <property type="component" value="Unassembled WGS sequence"/>
</dbReference>
<name>A0ABV0JXL1_9CYAN</name>
<dbReference type="EMBL" id="JAMPKX010000001">
    <property type="protein sequence ID" value="MEP0945268.1"/>
    <property type="molecule type" value="Genomic_DNA"/>
</dbReference>
<organism evidence="2 3">
    <name type="scientific">Leptolyngbya subtilissima DQ-A4</name>
    <dbReference type="NCBI Taxonomy" id="2933933"/>
    <lineage>
        <taxon>Bacteria</taxon>
        <taxon>Bacillati</taxon>
        <taxon>Cyanobacteriota</taxon>
        <taxon>Cyanophyceae</taxon>
        <taxon>Leptolyngbyales</taxon>
        <taxon>Leptolyngbyaceae</taxon>
        <taxon>Leptolyngbya group</taxon>
        <taxon>Leptolyngbya</taxon>
    </lineage>
</organism>
<dbReference type="PANTHER" id="PTHR30222:SF17">
    <property type="entry name" value="SPERMIDINE_PUTRESCINE-BINDING PERIPLASMIC PROTEIN"/>
    <property type="match status" value="1"/>
</dbReference>
<dbReference type="Gene3D" id="3.40.190.10">
    <property type="entry name" value="Periplasmic binding protein-like II"/>
    <property type="match status" value="2"/>
</dbReference>
<dbReference type="PANTHER" id="PTHR30222">
    <property type="entry name" value="SPERMIDINE/PUTRESCINE-BINDING PERIPLASMIC PROTEIN"/>
    <property type="match status" value="1"/>
</dbReference>
<dbReference type="PROSITE" id="PS51318">
    <property type="entry name" value="TAT"/>
    <property type="match status" value="1"/>
</dbReference>
<sequence>MNRRSFLAGASGVTLATLLAGCQRSSAANLRLAMVPNSVPAQLLKAFQQLPERGSSVAVTPQDSLLKLYSLLQDWHGEGNELAPMADWVSLADYWLAPAIRQELVQPIEVASVSRWGDLNQVWLDLVRRDRSGTPNPEGSIWAVPYRWSHLVLLYDPTRLPRQAAQLKTWADLLRPELARRLVLPDHPRLVLGLAQKALKSSANSADPAAVSGLNTFLAELHQQVRAYDSNYYLESLIVGDATAVVGWSDDVLPLLRQYRHLAVAVPLEGTLLSAQLWVRPQAVPAPAPAATDWLNFCLGDDFATQLAIFGHTTSPLLWGVDPQQRPEPLQTPPEIVLTPAIADQSEFLLPLKAEAEDRYGRLWQSLRA</sequence>
<dbReference type="SUPFAM" id="SSF53850">
    <property type="entry name" value="Periplasmic binding protein-like II"/>
    <property type="match status" value="1"/>
</dbReference>
<protein>
    <submittedName>
        <fullName evidence="2">Substrate-binding domain-containing protein</fullName>
    </submittedName>
</protein>
<evidence type="ECO:0000313" key="2">
    <source>
        <dbReference type="EMBL" id="MEP0945268.1"/>
    </source>
</evidence>
<dbReference type="InterPro" id="IPR006311">
    <property type="entry name" value="TAT_signal"/>
</dbReference>
<comment type="caution">
    <text evidence="2">The sequence shown here is derived from an EMBL/GenBank/DDBJ whole genome shotgun (WGS) entry which is preliminary data.</text>
</comment>
<dbReference type="Pfam" id="PF13343">
    <property type="entry name" value="SBP_bac_6"/>
    <property type="match status" value="1"/>
</dbReference>